<evidence type="ECO:0000256" key="4">
    <source>
        <dbReference type="ARBA" id="ARBA00022989"/>
    </source>
</evidence>
<evidence type="ECO:0000313" key="8">
    <source>
        <dbReference type="Proteomes" id="UP001168883"/>
    </source>
</evidence>
<dbReference type="InterPro" id="IPR001123">
    <property type="entry name" value="LeuE-type"/>
</dbReference>
<evidence type="ECO:0000256" key="3">
    <source>
        <dbReference type="ARBA" id="ARBA00022692"/>
    </source>
</evidence>
<comment type="subcellular location">
    <subcellularLocation>
        <location evidence="1">Cell membrane</location>
        <topology evidence="1">Multi-pass membrane protein</topology>
    </subcellularLocation>
</comment>
<dbReference type="PANTHER" id="PTHR30086:SF20">
    <property type="entry name" value="ARGININE EXPORTER PROTEIN ARGO-RELATED"/>
    <property type="match status" value="1"/>
</dbReference>
<evidence type="ECO:0000256" key="5">
    <source>
        <dbReference type="ARBA" id="ARBA00023136"/>
    </source>
</evidence>
<feature type="transmembrane region" description="Helical" evidence="6">
    <location>
        <begin position="72"/>
        <end position="91"/>
    </location>
</feature>
<dbReference type="RefSeq" id="WP_025846976.1">
    <property type="nucleotide sequence ID" value="NZ_JAUMKJ010000008.1"/>
</dbReference>
<evidence type="ECO:0000256" key="2">
    <source>
        <dbReference type="ARBA" id="ARBA00022475"/>
    </source>
</evidence>
<dbReference type="PANTHER" id="PTHR30086">
    <property type="entry name" value="ARGININE EXPORTER PROTEIN ARGO"/>
    <property type="match status" value="1"/>
</dbReference>
<keyword evidence="8" id="KW-1185">Reference proteome</keyword>
<feature type="transmembrane region" description="Helical" evidence="6">
    <location>
        <begin position="146"/>
        <end position="170"/>
    </location>
</feature>
<feature type="transmembrane region" description="Helical" evidence="6">
    <location>
        <begin position="6"/>
        <end position="27"/>
    </location>
</feature>
<evidence type="ECO:0000256" key="6">
    <source>
        <dbReference type="SAM" id="Phobius"/>
    </source>
</evidence>
<comment type="caution">
    <text evidence="7">The sequence shown here is derived from an EMBL/GenBank/DDBJ whole genome shotgun (WGS) entry which is preliminary data.</text>
</comment>
<name>A0ABT8V8U5_9BACL</name>
<accession>A0ABT8V8U5</accession>
<sequence>MLFALWKGIVLGLSIAAPVGPIGILCIRRTIALSRVHGFLSGLGAATADALYGFAAGFGLTLVMNMLLEQKLWLQAAGGIFLCYLGVRTILSNPASGPAKASGDTLFGSYFSTFLLTIANPMTVLSFLGIFAGIGIGSAGESVNSAVALVAGVFLGSALWWFALCFTVGLFRERLNIPTMKWINRISGTIVVLFGIVSLIGLLR</sequence>
<keyword evidence="5 6" id="KW-0472">Membrane</keyword>
<keyword evidence="4 6" id="KW-1133">Transmembrane helix</keyword>
<protein>
    <submittedName>
        <fullName evidence="7">LysE family transporter</fullName>
    </submittedName>
</protein>
<gene>
    <name evidence="7" type="ORF">Q3C12_08370</name>
</gene>
<reference evidence="7" key="1">
    <citation type="submission" date="2023-07" db="EMBL/GenBank/DDBJ databases">
        <authorList>
            <person name="Aktuganov G."/>
            <person name="Boyko T."/>
            <person name="Delegan Y."/>
            <person name="Galimzianova N."/>
            <person name="Gilvanova E."/>
            <person name="Korobov V."/>
            <person name="Kuzmina L."/>
            <person name="Melentiev A."/>
            <person name="Milman P."/>
            <person name="Ryabova A."/>
            <person name="Stupak E."/>
            <person name="Yasakov T."/>
            <person name="Zharikova N."/>
            <person name="Zhurenko E."/>
        </authorList>
    </citation>
    <scope>NUCLEOTIDE SEQUENCE</scope>
    <source>
        <strain evidence="7">IB-739</strain>
    </source>
</reference>
<keyword evidence="2" id="KW-1003">Cell membrane</keyword>
<organism evidence="7 8">
    <name type="scientific">Paenibacillus ehimensis</name>
    <dbReference type="NCBI Taxonomy" id="79264"/>
    <lineage>
        <taxon>Bacteria</taxon>
        <taxon>Bacillati</taxon>
        <taxon>Bacillota</taxon>
        <taxon>Bacilli</taxon>
        <taxon>Bacillales</taxon>
        <taxon>Paenibacillaceae</taxon>
        <taxon>Paenibacillus</taxon>
    </lineage>
</organism>
<feature type="transmembrane region" description="Helical" evidence="6">
    <location>
        <begin position="182"/>
        <end position="203"/>
    </location>
</feature>
<keyword evidence="3 6" id="KW-0812">Transmembrane</keyword>
<feature type="transmembrane region" description="Helical" evidence="6">
    <location>
        <begin position="39"/>
        <end position="60"/>
    </location>
</feature>
<proteinExistence type="predicted"/>
<evidence type="ECO:0000313" key="7">
    <source>
        <dbReference type="EMBL" id="MDO3677014.1"/>
    </source>
</evidence>
<evidence type="ECO:0000256" key="1">
    <source>
        <dbReference type="ARBA" id="ARBA00004651"/>
    </source>
</evidence>
<dbReference type="Pfam" id="PF01810">
    <property type="entry name" value="LysE"/>
    <property type="match status" value="1"/>
</dbReference>
<dbReference type="Proteomes" id="UP001168883">
    <property type="component" value="Unassembled WGS sequence"/>
</dbReference>
<dbReference type="EMBL" id="JAUMKJ010000008">
    <property type="protein sequence ID" value="MDO3677014.1"/>
    <property type="molecule type" value="Genomic_DNA"/>
</dbReference>
<feature type="transmembrane region" description="Helical" evidence="6">
    <location>
        <begin position="111"/>
        <end position="134"/>
    </location>
</feature>